<feature type="compositionally biased region" description="Basic and acidic residues" evidence="1">
    <location>
        <begin position="9"/>
        <end position="22"/>
    </location>
</feature>
<reference evidence="2 3" key="1">
    <citation type="submission" date="2014-04" db="EMBL/GenBank/DDBJ databases">
        <authorList>
            <consortium name="International Citrus Genome Consortium"/>
            <person name="Gmitter F."/>
            <person name="Chen C."/>
            <person name="Farmerie W."/>
            <person name="Harkins T."/>
            <person name="Desany B."/>
            <person name="Mohiuddin M."/>
            <person name="Kodira C."/>
            <person name="Borodovsky M."/>
            <person name="Lomsadze A."/>
            <person name="Burns P."/>
            <person name="Jenkins J."/>
            <person name="Prochnik S."/>
            <person name="Shu S."/>
            <person name="Chapman J."/>
            <person name="Pitluck S."/>
            <person name="Schmutz J."/>
            <person name="Rokhsar D."/>
        </authorList>
    </citation>
    <scope>NUCLEOTIDE SEQUENCE</scope>
</reference>
<organism evidence="2 3">
    <name type="scientific">Citrus sinensis</name>
    <name type="common">Sweet orange</name>
    <name type="synonym">Citrus aurantium var. sinensis</name>
    <dbReference type="NCBI Taxonomy" id="2711"/>
    <lineage>
        <taxon>Eukaryota</taxon>
        <taxon>Viridiplantae</taxon>
        <taxon>Streptophyta</taxon>
        <taxon>Embryophyta</taxon>
        <taxon>Tracheophyta</taxon>
        <taxon>Spermatophyta</taxon>
        <taxon>Magnoliopsida</taxon>
        <taxon>eudicotyledons</taxon>
        <taxon>Gunneridae</taxon>
        <taxon>Pentapetalae</taxon>
        <taxon>rosids</taxon>
        <taxon>malvids</taxon>
        <taxon>Sapindales</taxon>
        <taxon>Rutaceae</taxon>
        <taxon>Aurantioideae</taxon>
        <taxon>Citrus</taxon>
    </lineage>
</organism>
<sequence length="647" mass="72529">MSRTSRAQSPEEKNENMEDKVNSEAGEGQSSHDVQVIHQNGEYLSEEKIDLRKDISVSESLLRMEDHKRQTETLLHRFKNSHFFVRIAESGEPLWSKKSDPEMSLESAEAESQKSIASGKKTAKNMSGVAAVIDKGDFDANLSGGVARNIVKCCSLSNGDIVVLLQVNVGVDFLRDPVIEILQFEKYRERSLSSENRDNSVITNPDPCGELLKWLLPLDNTVPPPARTLSPPRLNSGSAIGSTHQKSASSGSQLFSFGHFRSYSMSSLPQSPAPPSAPPKAQSSKPTFDLEDWDQYTSQKLFKGQRTGNEGLLSFRGVSLERERFSVRCGLEGIYVPGRRWRRKLEIIQPVEIHSFAADCNTDDLLCVQIRNVSPAHAPDIVLYIDAITIVFEEASKGGPSSPLPIACIEAGNDHNLPNLALRRGEEHSFILKPVPSLLKNLKAYGEKSFQSSSSSLRLPSKTFEGNGSSSAADQYAVMLSCRCNYTGIHDAFNLPDHLIYFNKLMFPYSFTSFYLEESRLFFKQPTSWRPRISRDLMISVASEISGQSSEANERVTQLPVQVFFLKKRKLILVSIYHPRLVFFSSNWFKMSGLNSSGIKFDIPRSNFDSSCSDLIYLSSFGGILEFFSNITNEPIYWFFRVYRKVK</sequence>
<dbReference type="Proteomes" id="UP000027120">
    <property type="component" value="Unassembled WGS sequence"/>
</dbReference>
<protein>
    <submittedName>
        <fullName evidence="2">Uncharacterized protein</fullName>
    </submittedName>
</protein>
<feature type="region of interest" description="Disordered" evidence="1">
    <location>
        <begin position="1"/>
        <end position="33"/>
    </location>
</feature>
<feature type="region of interest" description="Disordered" evidence="1">
    <location>
        <begin position="266"/>
        <end position="287"/>
    </location>
</feature>
<name>A0A067GSS5_CITSI</name>
<dbReference type="EMBL" id="KK784875">
    <property type="protein sequence ID" value="KDO82754.1"/>
    <property type="molecule type" value="Genomic_DNA"/>
</dbReference>
<accession>A0A067GSS5</accession>
<dbReference type="PANTHER" id="PTHR36034">
    <property type="entry name" value="EXPRESSED PROTEIN"/>
    <property type="match status" value="1"/>
</dbReference>
<feature type="compositionally biased region" description="Polar residues" evidence="1">
    <location>
        <begin position="233"/>
        <end position="250"/>
    </location>
</feature>
<evidence type="ECO:0000313" key="3">
    <source>
        <dbReference type="Proteomes" id="UP000027120"/>
    </source>
</evidence>
<feature type="region of interest" description="Disordered" evidence="1">
    <location>
        <begin position="95"/>
        <end position="120"/>
    </location>
</feature>
<dbReference type="AlphaFoldDB" id="A0A067GSS5"/>
<dbReference type="PANTHER" id="PTHR36034:SF2">
    <property type="entry name" value="EXPRESSED PROTEIN"/>
    <property type="match status" value="1"/>
</dbReference>
<feature type="region of interest" description="Disordered" evidence="1">
    <location>
        <begin position="225"/>
        <end position="250"/>
    </location>
</feature>
<gene>
    <name evidence="2" type="ORF">CISIN_1g004676mg</name>
</gene>
<keyword evidence="3" id="KW-1185">Reference proteome</keyword>
<proteinExistence type="predicted"/>
<evidence type="ECO:0000256" key="1">
    <source>
        <dbReference type="SAM" id="MobiDB-lite"/>
    </source>
</evidence>
<evidence type="ECO:0000313" key="2">
    <source>
        <dbReference type="EMBL" id="KDO82753.1"/>
    </source>
</evidence>
<dbReference type="EMBL" id="KK784875">
    <property type="protein sequence ID" value="KDO82753.1"/>
    <property type="molecule type" value="Genomic_DNA"/>
</dbReference>